<evidence type="ECO:0000313" key="3">
    <source>
        <dbReference type="Proteomes" id="UP000237105"/>
    </source>
</evidence>
<name>A0A2P5D4X7_PARAD</name>
<feature type="non-terminal residue" evidence="2">
    <location>
        <position position="1"/>
    </location>
</feature>
<organism evidence="2 3">
    <name type="scientific">Parasponia andersonii</name>
    <name type="common">Sponia andersonii</name>
    <dbReference type="NCBI Taxonomy" id="3476"/>
    <lineage>
        <taxon>Eukaryota</taxon>
        <taxon>Viridiplantae</taxon>
        <taxon>Streptophyta</taxon>
        <taxon>Embryophyta</taxon>
        <taxon>Tracheophyta</taxon>
        <taxon>Spermatophyta</taxon>
        <taxon>Magnoliopsida</taxon>
        <taxon>eudicotyledons</taxon>
        <taxon>Gunneridae</taxon>
        <taxon>Pentapetalae</taxon>
        <taxon>rosids</taxon>
        <taxon>fabids</taxon>
        <taxon>Rosales</taxon>
        <taxon>Cannabaceae</taxon>
        <taxon>Parasponia</taxon>
    </lineage>
</organism>
<feature type="signal peptide" evidence="1">
    <location>
        <begin position="1"/>
        <end position="18"/>
    </location>
</feature>
<reference evidence="3" key="1">
    <citation type="submission" date="2016-06" db="EMBL/GenBank/DDBJ databases">
        <title>Parallel loss of symbiosis genes in relatives of nitrogen-fixing non-legume Parasponia.</title>
        <authorList>
            <person name="Van Velzen R."/>
            <person name="Holmer R."/>
            <person name="Bu F."/>
            <person name="Rutten L."/>
            <person name="Van Zeijl A."/>
            <person name="Liu W."/>
            <person name="Santuari L."/>
            <person name="Cao Q."/>
            <person name="Sharma T."/>
            <person name="Shen D."/>
            <person name="Roswanjaya Y."/>
            <person name="Wardhani T."/>
            <person name="Kalhor M.S."/>
            <person name="Jansen J."/>
            <person name="Van den Hoogen J."/>
            <person name="Gungor B."/>
            <person name="Hartog M."/>
            <person name="Hontelez J."/>
            <person name="Verver J."/>
            <person name="Yang W.-C."/>
            <person name="Schijlen E."/>
            <person name="Repin R."/>
            <person name="Schilthuizen M."/>
            <person name="Schranz E."/>
            <person name="Heidstra R."/>
            <person name="Miyata K."/>
            <person name="Fedorova E."/>
            <person name="Kohlen W."/>
            <person name="Bisseling T."/>
            <person name="Smit S."/>
            <person name="Geurts R."/>
        </authorList>
    </citation>
    <scope>NUCLEOTIDE SEQUENCE [LARGE SCALE GENOMIC DNA]</scope>
    <source>
        <strain evidence="3">cv. WU1-14</strain>
    </source>
</reference>
<protein>
    <submittedName>
        <fullName evidence="2">Uncharacterized protein</fullName>
    </submittedName>
</protein>
<dbReference type="Proteomes" id="UP000237105">
    <property type="component" value="Unassembled WGS sequence"/>
</dbReference>
<dbReference type="AlphaFoldDB" id="A0A2P5D4X7"/>
<dbReference type="EMBL" id="JXTB01000064">
    <property type="protein sequence ID" value="PON68360.1"/>
    <property type="molecule type" value="Genomic_DNA"/>
</dbReference>
<gene>
    <name evidence="2" type="ORF">PanWU01x14_096800</name>
</gene>
<dbReference type="OrthoDB" id="10581332at2759"/>
<keyword evidence="3" id="KW-1185">Reference proteome</keyword>
<sequence length="107" mass="12887">RSTLVICFFIFFPMKINFEPTFLLDRLFFWTKKKVRTEIISLYKKYPPILVFISLRKSRRLGKWHGIIIGKEKGIVCELLIIQKEEIFMMNKKKNILIIETIYVISE</sequence>
<keyword evidence="1" id="KW-0732">Signal</keyword>
<comment type="caution">
    <text evidence="2">The sequence shown here is derived from an EMBL/GenBank/DDBJ whole genome shotgun (WGS) entry which is preliminary data.</text>
</comment>
<feature type="chain" id="PRO_5015155810" evidence="1">
    <location>
        <begin position="19"/>
        <end position="107"/>
    </location>
</feature>
<evidence type="ECO:0000313" key="2">
    <source>
        <dbReference type="EMBL" id="PON68360.1"/>
    </source>
</evidence>
<evidence type="ECO:0000256" key="1">
    <source>
        <dbReference type="SAM" id="SignalP"/>
    </source>
</evidence>
<proteinExistence type="predicted"/>
<accession>A0A2P5D4X7</accession>